<dbReference type="GO" id="GO:0006013">
    <property type="term" value="P:mannose metabolic process"/>
    <property type="evidence" value="ECO:0007669"/>
    <property type="project" value="InterPro"/>
</dbReference>
<evidence type="ECO:0000313" key="5">
    <source>
        <dbReference type="EMBL" id="VYU08850.1"/>
    </source>
</evidence>
<protein>
    <recommendedName>
        <fullName evidence="6">Mannosylglycerate hydrolase</fullName>
    </recommendedName>
</protein>
<organism evidence="5">
    <name type="scientific">Paraprevotella clara</name>
    <dbReference type="NCBI Taxonomy" id="454154"/>
    <lineage>
        <taxon>Bacteria</taxon>
        <taxon>Pseudomonadati</taxon>
        <taxon>Bacteroidota</taxon>
        <taxon>Bacteroidia</taxon>
        <taxon>Bacteroidales</taxon>
        <taxon>Prevotellaceae</taxon>
        <taxon>Paraprevotella</taxon>
    </lineage>
</organism>
<feature type="domain" description="Glycosyl hydrolase family 38 C-terminal" evidence="4">
    <location>
        <begin position="608"/>
        <end position="762"/>
    </location>
</feature>
<feature type="domain" description="Glycoside hydrolase family 38 N-terminal" evidence="3">
    <location>
        <begin position="119"/>
        <end position="385"/>
    </location>
</feature>
<keyword evidence="2" id="KW-0862">Zinc</keyword>
<comment type="cofactor">
    <cofactor evidence="1">
        <name>Zn(2+)</name>
        <dbReference type="ChEBI" id="CHEBI:29105"/>
    </cofactor>
</comment>
<dbReference type="GO" id="GO:0004559">
    <property type="term" value="F:alpha-mannosidase activity"/>
    <property type="evidence" value="ECO:0007669"/>
    <property type="project" value="InterPro"/>
</dbReference>
<evidence type="ECO:0000259" key="3">
    <source>
        <dbReference type="Pfam" id="PF01074"/>
    </source>
</evidence>
<dbReference type="InterPro" id="IPR011013">
    <property type="entry name" value="Gal_mutarotase_sf_dom"/>
</dbReference>
<accession>A0A6N3BW44</accession>
<dbReference type="Pfam" id="PF07748">
    <property type="entry name" value="Glyco_hydro_38C"/>
    <property type="match status" value="1"/>
</dbReference>
<dbReference type="EMBL" id="CACRUT010000013">
    <property type="protein sequence ID" value="VYU08850.1"/>
    <property type="molecule type" value="Genomic_DNA"/>
</dbReference>
<evidence type="ECO:0000256" key="2">
    <source>
        <dbReference type="ARBA" id="ARBA00022833"/>
    </source>
</evidence>
<evidence type="ECO:0000259" key="4">
    <source>
        <dbReference type="Pfam" id="PF07748"/>
    </source>
</evidence>
<gene>
    <name evidence="5" type="ORF">PCLFYP37_01882</name>
</gene>
<dbReference type="Gene3D" id="3.20.110.10">
    <property type="entry name" value="Glycoside hydrolase 38, N terminal domain"/>
    <property type="match status" value="1"/>
</dbReference>
<proteinExistence type="predicted"/>
<dbReference type="InterPro" id="IPR011330">
    <property type="entry name" value="Glyco_hydro/deAcase_b/a-brl"/>
</dbReference>
<sequence>MRLQDLFLGMFLWGAAIHPVCSAASPVLQTKLHPAVYKSSSGPVRRVAVTVGYDGQVTEAELALGRQVRHVRLEEGENHFVFDIPDAGTDRTLPLSLRAGQVSWASDEVKVPVARHWQMNLVQHTHTDIGYTRSQMEILAEHLRYIDYALDYCDATDHYPDAARFRWTCEVAWPVKEYLKNRPASQVERLKRRVKEGRIELGAMYLNFDELPDEQTLAASLAPLKLFRDEGLRADLAVQDDVNGIAWCFSEYFADAGVKYLNMGTHGHRALICFDKPTVFWWESPSGKKILAYRAEHYHLGNYWGVHNPDDFTKFEQCVWDYLGQLEAKGYPYDICAIQHSGYLTDNAPPSTRSCEMVKRWNEKYEWPKLRSAVATDFIKTVERDYAGQIPVIRGAWPDWWTDGFASGAREAAVSRATHSHAIAGQGGLALAKLAGAELPQGVMGKVSDMNEALLFYDEHTFGYCESVRDPYGRETWEQRSLKQSYAWEAYRHAGLLGETVMGLFQSFVPKTDVPSVAVFNTLNWSYSGIAKVYIDHQLLPRDKVFEITDASGRSVPAQAGESRSDGTYWYIYVRDVPALGFARYRIDVKDEPQPSGASAGSLSGTHVENEWYGLDFNLQRGTISRLYDKDLQRQLLTESAEWELGEFIYETIDDRGALERYTYPRFTRRHPEKMRFETYEEGAIWDTYRFKGETAAGMGHDNLTVEYHIYKVEKKIEVVYSLRKKTETEPEAVYVSFPYQIEGGRIFLDVPGGNIEAGVDQIPGSSNDWYTVQNFAAARSSDVQVVMGSPEIPLMQFGAINTGRYQAGAVPQTTNMYSWPMNNYWTTNFNADQTGGLQWSYFITSSADTTAGFATRFAWENRIPFLTRVLQAGDREDKDAPSCGTFLTLRPDNLLLVNMAPVEGERAVMLHLRETDGRPAAFAVTSDEVKIRKVTVCDVTGKPVGGKDEAEFNPWESKFIKLSW</sequence>
<evidence type="ECO:0000256" key="1">
    <source>
        <dbReference type="ARBA" id="ARBA00001947"/>
    </source>
</evidence>
<dbReference type="PANTHER" id="PTHR11607:SF3">
    <property type="entry name" value="LYSOSOMAL ALPHA-MANNOSIDASE"/>
    <property type="match status" value="1"/>
</dbReference>
<dbReference type="CDD" id="cd10791">
    <property type="entry name" value="GH38N_AMII_like_1"/>
    <property type="match status" value="1"/>
</dbReference>
<dbReference type="SUPFAM" id="SSF74650">
    <property type="entry name" value="Galactose mutarotase-like"/>
    <property type="match status" value="1"/>
</dbReference>
<name>A0A6N3BW44_9BACT</name>
<evidence type="ECO:0008006" key="6">
    <source>
        <dbReference type="Google" id="ProtNLM"/>
    </source>
</evidence>
<dbReference type="InterPro" id="IPR050843">
    <property type="entry name" value="Glycosyl_Hydrlase_38"/>
</dbReference>
<dbReference type="PANTHER" id="PTHR11607">
    <property type="entry name" value="ALPHA-MANNOSIDASE"/>
    <property type="match status" value="1"/>
</dbReference>
<dbReference type="InterPro" id="IPR011682">
    <property type="entry name" value="Glyco_hydro_38_C"/>
</dbReference>
<dbReference type="AlphaFoldDB" id="A0A6N3BW44"/>
<dbReference type="GO" id="GO:0030246">
    <property type="term" value="F:carbohydrate binding"/>
    <property type="evidence" value="ECO:0007669"/>
    <property type="project" value="InterPro"/>
</dbReference>
<dbReference type="InterPro" id="IPR027291">
    <property type="entry name" value="Glyco_hydro_38_N_sf"/>
</dbReference>
<dbReference type="InterPro" id="IPR013780">
    <property type="entry name" value="Glyco_hydro_b"/>
</dbReference>
<reference evidence="5" key="1">
    <citation type="submission" date="2019-11" db="EMBL/GenBank/DDBJ databases">
        <authorList>
            <person name="Feng L."/>
        </authorList>
    </citation>
    <scope>NUCLEOTIDE SEQUENCE</scope>
    <source>
        <strain evidence="5">PclaraLFYP37</strain>
    </source>
</reference>
<dbReference type="SUPFAM" id="SSF88713">
    <property type="entry name" value="Glycoside hydrolase/deacetylase"/>
    <property type="match status" value="1"/>
</dbReference>
<dbReference type="Gene3D" id="2.60.40.1180">
    <property type="entry name" value="Golgi alpha-mannosidase II"/>
    <property type="match status" value="1"/>
</dbReference>
<dbReference type="Pfam" id="PF01074">
    <property type="entry name" value="Glyco_hydro_38N"/>
    <property type="match status" value="1"/>
</dbReference>
<dbReference type="InterPro" id="IPR000602">
    <property type="entry name" value="Glyco_hydro_38_N"/>
</dbReference>